<comment type="caution">
    <text evidence="1">The sequence shown here is derived from an EMBL/GenBank/DDBJ whole genome shotgun (WGS) entry which is preliminary data.</text>
</comment>
<protein>
    <submittedName>
        <fullName evidence="1">Uncharacterized protein</fullName>
    </submittedName>
</protein>
<organism evidence="1 2">
    <name type="scientific">Streptomyces maoxianensis</name>
    <dbReference type="NCBI Taxonomy" id="1459942"/>
    <lineage>
        <taxon>Bacteria</taxon>
        <taxon>Bacillati</taxon>
        <taxon>Actinomycetota</taxon>
        <taxon>Actinomycetes</taxon>
        <taxon>Kitasatosporales</taxon>
        <taxon>Streptomycetaceae</taxon>
        <taxon>Streptomyces</taxon>
    </lineage>
</organism>
<proteinExistence type="predicted"/>
<evidence type="ECO:0000313" key="2">
    <source>
        <dbReference type="Proteomes" id="UP001595993"/>
    </source>
</evidence>
<accession>A0ABV9G542</accession>
<sequence length="42" mass="4253">MSAGEFAPLLDTVDDADLADAVVTVDAMHAQTSVNGTTGPTF</sequence>
<dbReference type="RefSeq" id="WP_381198046.1">
    <property type="nucleotide sequence ID" value="NZ_JBHSFE010000014.1"/>
</dbReference>
<evidence type="ECO:0000313" key="1">
    <source>
        <dbReference type="EMBL" id="MFC4609393.1"/>
    </source>
</evidence>
<dbReference type="Proteomes" id="UP001595993">
    <property type="component" value="Unassembled WGS sequence"/>
</dbReference>
<dbReference type="EMBL" id="JBHSFE010000014">
    <property type="protein sequence ID" value="MFC4609393.1"/>
    <property type="molecule type" value="Genomic_DNA"/>
</dbReference>
<name>A0ABV9G542_9ACTN</name>
<reference evidence="2" key="1">
    <citation type="journal article" date="2019" name="Int. J. Syst. Evol. Microbiol.">
        <title>The Global Catalogue of Microorganisms (GCM) 10K type strain sequencing project: providing services to taxonomists for standard genome sequencing and annotation.</title>
        <authorList>
            <consortium name="The Broad Institute Genomics Platform"/>
            <consortium name="The Broad Institute Genome Sequencing Center for Infectious Disease"/>
            <person name="Wu L."/>
            <person name="Ma J."/>
        </authorList>
    </citation>
    <scope>NUCLEOTIDE SEQUENCE [LARGE SCALE GENOMIC DNA]</scope>
    <source>
        <strain evidence="2">CGMCC 4.7139</strain>
    </source>
</reference>
<gene>
    <name evidence="1" type="ORF">ACFO9E_16425</name>
</gene>
<keyword evidence="2" id="KW-1185">Reference proteome</keyword>